<accession>A0A327QYZ5</accession>
<dbReference type="OrthoDB" id="750260at2"/>
<keyword evidence="5" id="KW-1003">Cell membrane</keyword>
<dbReference type="InterPro" id="IPR003439">
    <property type="entry name" value="ABC_transporter-like_ATP-bd"/>
</dbReference>
<keyword evidence="4" id="KW-0536">Nodulation</keyword>
<protein>
    <submittedName>
        <fullName evidence="11">ABC-2 type transport system ATP-binding protein</fullName>
    </submittedName>
</protein>
<dbReference type="Pfam" id="PF00005">
    <property type="entry name" value="ABC_tran"/>
    <property type="match status" value="1"/>
</dbReference>
<dbReference type="Proteomes" id="UP000249547">
    <property type="component" value="Unassembled WGS sequence"/>
</dbReference>
<dbReference type="Gene3D" id="3.40.50.300">
    <property type="entry name" value="P-loop containing nucleotide triphosphate hydrolases"/>
    <property type="match status" value="1"/>
</dbReference>
<evidence type="ECO:0000256" key="4">
    <source>
        <dbReference type="ARBA" id="ARBA00022458"/>
    </source>
</evidence>
<keyword evidence="8" id="KW-1278">Translocase</keyword>
<evidence type="ECO:0000256" key="7">
    <source>
        <dbReference type="ARBA" id="ARBA00022840"/>
    </source>
</evidence>
<evidence type="ECO:0000256" key="6">
    <source>
        <dbReference type="ARBA" id="ARBA00022741"/>
    </source>
</evidence>
<keyword evidence="3" id="KW-0813">Transport</keyword>
<evidence type="ECO:0000256" key="9">
    <source>
        <dbReference type="ARBA" id="ARBA00023136"/>
    </source>
</evidence>
<gene>
    <name evidence="11" type="ORF">LX64_02025</name>
</gene>
<evidence type="ECO:0000256" key="5">
    <source>
        <dbReference type="ARBA" id="ARBA00022475"/>
    </source>
</evidence>
<proteinExistence type="inferred from homology"/>
<dbReference type="PROSITE" id="PS00211">
    <property type="entry name" value="ABC_TRANSPORTER_1"/>
    <property type="match status" value="1"/>
</dbReference>
<keyword evidence="6" id="KW-0547">Nucleotide-binding</keyword>
<dbReference type="InterPro" id="IPR050763">
    <property type="entry name" value="ABC_transporter_ATP-binding"/>
</dbReference>
<evidence type="ECO:0000256" key="2">
    <source>
        <dbReference type="ARBA" id="ARBA00005417"/>
    </source>
</evidence>
<dbReference type="SMART" id="SM00382">
    <property type="entry name" value="AAA"/>
    <property type="match status" value="1"/>
</dbReference>
<evidence type="ECO:0000256" key="8">
    <source>
        <dbReference type="ARBA" id="ARBA00022967"/>
    </source>
</evidence>
<dbReference type="InterPro" id="IPR003593">
    <property type="entry name" value="AAA+_ATPase"/>
</dbReference>
<dbReference type="PANTHER" id="PTHR42711">
    <property type="entry name" value="ABC TRANSPORTER ATP-BINDING PROTEIN"/>
    <property type="match status" value="1"/>
</dbReference>
<dbReference type="GO" id="GO:0005524">
    <property type="term" value="F:ATP binding"/>
    <property type="evidence" value="ECO:0007669"/>
    <property type="project" value="UniProtKB-KW"/>
</dbReference>
<sequence length="254" mass="28129">METRNIIEVKNLVKNYGDFQAVKGISFDVREGEIFGLLGPNGAGKSTTLEIIETLRDKTSGEVIVDGLNLDTQPEAIKKIIGVQLQTSGYYPNLNLVELIELFGGLYNQPVNPKELLAAFNLEDKAKAKYKALSGGQKQRFSIATTLINKPKIIFLDEPTTGLDPQARRNLWDLILDVRSKGTTVVITTHYMDEAEFLCDRCAIVDSGKIIALDSPNNLIDQLVDSGFQREKQVKLANLEDVFITLTGKALRES</sequence>
<name>A0A327QYZ5_9BACT</name>
<organism evidence="11 12">
    <name type="scientific">Chitinophaga skermanii</name>
    <dbReference type="NCBI Taxonomy" id="331697"/>
    <lineage>
        <taxon>Bacteria</taxon>
        <taxon>Pseudomonadati</taxon>
        <taxon>Bacteroidota</taxon>
        <taxon>Chitinophagia</taxon>
        <taxon>Chitinophagales</taxon>
        <taxon>Chitinophagaceae</taxon>
        <taxon>Chitinophaga</taxon>
    </lineage>
</organism>
<feature type="domain" description="ABC transporter" evidence="10">
    <location>
        <begin position="7"/>
        <end position="232"/>
    </location>
</feature>
<dbReference type="InterPro" id="IPR017871">
    <property type="entry name" value="ABC_transporter-like_CS"/>
</dbReference>
<comment type="similarity">
    <text evidence="2">Belongs to the ABC transporter superfamily.</text>
</comment>
<dbReference type="GO" id="GO:0016887">
    <property type="term" value="F:ATP hydrolysis activity"/>
    <property type="evidence" value="ECO:0007669"/>
    <property type="project" value="InterPro"/>
</dbReference>
<dbReference type="AlphaFoldDB" id="A0A327QYZ5"/>
<evidence type="ECO:0000256" key="3">
    <source>
        <dbReference type="ARBA" id="ARBA00022448"/>
    </source>
</evidence>
<evidence type="ECO:0000313" key="11">
    <source>
        <dbReference type="EMBL" id="RAJ06897.1"/>
    </source>
</evidence>
<dbReference type="InterPro" id="IPR027417">
    <property type="entry name" value="P-loop_NTPase"/>
</dbReference>
<dbReference type="RefSeq" id="WP_111597478.1">
    <property type="nucleotide sequence ID" value="NZ_QLLL01000003.1"/>
</dbReference>
<dbReference type="PANTHER" id="PTHR42711:SF5">
    <property type="entry name" value="ABC TRANSPORTER ATP-BINDING PROTEIN NATA"/>
    <property type="match status" value="1"/>
</dbReference>
<dbReference type="GO" id="GO:0005886">
    <property type="term" value="C:plasma membrane"/>
    <property type="evidence" value="ECO:0007669"/>
    <property type="project" value="UniProtKB-SubCell"/>
</dbReference>
<dbReference type="FunFam" id="3.40.50.300:FF:000589">
    <property type="entry name" value="ABC transporter, ATP-binding subunit"/>
    <property type="match status" value="1"/>
</dbReference>
<dbReference type="EMBL" id="QLLL01000003">
    <property type="protein sequence ID" value="RAJ06897.1"/>
    <property type="molecule type" value="Genomic_DNA"/>
</dbReference>
<comment type="subcellular location">
    <subcellularLocation>
        <location evidence="1">Cell membrane</location>
    </subcellularLocation>
</comment>
<keyword evidence="9" id="KW-0472">Membrane</keyword>
<evidence type="ECO:0000259" key="10">
    <source>
        <dbReference type="PROSITE" id="PS50893"/>
    </source>
</evidence>
<keyword evidence="7 11" id="KW-0067">ATP-binding</keyword>
<dbReference type="SUPFAM" id="SSF52540">
    <property type="entry name" value="P-loop containing nucleoside triphosphate hydrolases"/>
    <property type="match status" value="1"/>
</dbReference>
<reference evidence="11 12" key="1">
    <citation type="submission" date="2018-06" db="EMBL/GenBank/DDBJ databases">
        <title>Genomic Encyclopedia of Archaeal and Bacterial Type Strains, Phase II (KMG-II): from individual species to whole genera.</title>
        <authorList>
            <person name="Goeker M."/>
        </authorList>
    </citation>
    <scope>NUCLEOTIDE SEQUENCE [LARGE SCALE GENOMIC DNA]</scope>
    <source>
        <strain evidence="11 12">DSM 23857</strain>
    </source>
</reference>
<comment type="caution">
    <text evidence="11">The sequence shown here is derived from an EMBL/GenBank/DDBJ whole genome shotgun (WGS) entry which is preliminary data.</text>
</comment>
<evidence type="ECO:0000256" key="1">
    <source>
        <dbReference type="ARBA" id="ARBA00004236"/>
    </source>
</evidence>
<evidence type="ECO:0000313" key="12">
    <source>
        <dbReference type="Proteomes" id="UP000249547"/>
    </source>
</evidence>
<dbReference type="PROSITE" id="PS50893">
    <property type="entry name" value="ABC_TRANSPORTER_2"/>
    <property type="match status" value="1"/>
</dbReference>
<keyword evidence="12" id="KW-1185">Reference proteome</keyword>